<keyword evidence="2 5" id="KW-0378">Hydrolase</keyword>
<evidence type="ECO:0000256" key="4">
    <source>
        <dbReference type="PROSITE-ProRule" id="PRU00742"/>
    </source>
</evidence>
<dbReference type="SUPFAM" id="SSF52768">
    <property type="entry name" value="Arginase/deacetylase"/>
    <property type="match status" value="1"/>
</dbReference>
<dbReference type="Pfam" id="PF00491">
    <property type="entry name" value="Arginase"/>
    <property type="match status" value="1"/>
</dbReference>
<name>A0ABV5M9V7_9ACTN</name>
<evidence type="ECO:0000256" key="1">
    <source>
        <dbReference type="ARBA" id="ARBA00022723"/>
    </source>
</evidence>
<dbReference type="PANTHER" id="PTHR43782:SF3">
    <property type="entry name" value="ARGINASE"/>
    <property type="match status" value="1"/>
</dbReference>
<accession>A0ABV5M9V7</accession>
<organism evidence="5 6">
    <name type="scientific">Dactylosporangium vinaceum</name>
    <dbReference type="NCBI Taxonomy" id="53362"/>
    <lineage>
        <taxon>Bacteria</taxon>
        <taxon>Bacillati</taxon>
        <taxon>Actinomycetota</taxon>
        <taxon>Actinomycetes</taxon>
        <taxon>Micromonosporales</taxon>
        <taxon>Micromonosporaceae</taxon>
        <taxon>Dactylosporangium</taxon>
    </lineage>
</organism>
<dbReference type="CDD" id="cd09999">
    <property type="entry name" value="Arginase-like_1"/>
    <property type="match status" value="1"/>
</dbReference>
<dbReference type="Proteomes" id="UP001589608">
    <property type="component" value="Unassembled WGS sequence"/>
</dbReference>
<evidence type="ECO:0000256" key="2">
    <source>
        <dbReference type="ARBA" id="ARBA00022801"/>
    </source>
</evidence>
<dbReference type="Gene3D" id="3.40.800.10">
    <property type="entry name" value="Ureohydrolase domain"/>
    <property type="match status" value="1"/>
</dbReference>
<keyword evidence="1" id="KW-0479">Metal-binding</keyword>
<dbReference type="RefSeq" id="WP_223103828.1">
    <property type="nucleotide sequence ID" value="NZ_CP061913.1"/>
</dbReference>
<gene>
    <name evidence="5" type="ORF">ACFFTR_20550</name>
</gene>
<evidence type="ECO:0000313" key="5">
    <source>
        <dbReference type="EMBL" id="MFB9445473.1"/>
    </source>
</evidence>
<reference evidence="5 6" key="1">
    <citation type="submission" date="2024-09" db="EMBL/GenBank/DDBJ databases">
        <authorList>
            <person name="Sun Q."/>
            <person name="Mori K."/>
        </authorList>
    </citation>
    <scope>NUCLEOTIDE SEQUENCE [LARGE SCALE GENOMIC DNA]</scope>
    <source>
        <strain evidence="5 6">JCM 3307</strain>
    </source>
</reference>
<dbReference type="EMBL" id="JBHMCA010000042">
    <property type="protein sequence ID" value="MFB9445473.1"/>
    <property type="molecule type" value="Genomic_DNA"/>
</dbReference>
<keyword evidence="3" id="KW-0464">Manganese</keyword>
<sequence>MVIEVICAPWSVGLRPGPGGTEPGAWQAPGALVDAGLAERLGAVDVTRLPHPPYSVEPTSGTRIQNGLTVREHALRLADTVAGALTAGHRPLVLGGDCSILLGCLAGARRQHHVGLIHVDGHTDFAHSGDQNPTELGTAAGMGLALATGRGELLLTHWPDTGTPLVTDDEVVQVGDRTGRPAPMRVIGIEELLASGIDATARTVLKHLAGAPRLWLHLDLDVLDGTVLPAVDSPGSPGLTFAQLTDLLTALWRTGRIAGLDVTIYDPGQAHLPAIADCLVEGLT</sequence>
<dbReference type="InterPro" id="IPR006035">
    <property type="entry name" value="Ureohydrolase"/>
</dbReference>
<protein>
    <submittedName>
        <fullName evidence="5">Arginase family protein</fullName>
        <ecNumber evidence="5">3.5.3.-</ecNumber>
    </submittedName>
</protein>
<dbReference type="PROSITE" id="PS51409">
    <property type="entry name" value="ARGINASE_2"/>
    <property type="match status" value="1"/>
</dbReference>
<comment type="similarity">
    <text evidence="4">Belongs to the arginase family.</text>
</comment>
<dbReference type="PRINTS" id="PR00116">
    <property type="entry name" value="ARGINASE"/>
</dbReference>
<comment type="caution">
    <text evidence="5">The sequence shown here is derived from an EMBL/GenBank/DDBJ whole genome shotgun (WGS) entry which is preliminary data.</text>
</comment>
<evidence type="ECO:0000313" key="6">
    <source>
        <dbReference type="Proteomes" id="UP001589608"/>
    </source>
</evidence>
<dbReference type="EC" id="3.5.3.-" evidence="5"/>
<dbReference type="GO" id="GO:0016787">
    <property type="term" value="F:hydrolase activity"/>
    <property type="evidence" value="ECO:0007669"/>
    <property type="project" value="UniProtKB-KW"/>
</dbReference>
<keyword evidence="6" id="KW-1185">Reference proteome</keyword>
<dbReference type="PANTHER" id="PTHR43782">
    <property type="entry name" value="ARGINASE"/>
    <property type="match status" value="1"/>
</dbReference>
<evidence type="ECO:0000256" key="3">
    <source>
        <dbReference type="ARBA" id="ARBA00023211"/>
    </source>
</evidence>
<proteinExistence type="inferred from homology"/>
<dbReference type="InterPro" id="IPR023696">
    <property type="entry name" value="Ureohydrolase_dom_sf"/>
</dbReference>